<dbReference type="EMBL" id="CAJHJG010003570">
    <property type="protein sequence ID" value="CAD6933157.1"/>
    <property type="molecule type" value="Genomic_DNA"/>
</dbReference>
<dbReference type="Proteomes" id="UP000836402">
    <property type="component" value="Unassembled WGS sequence"/>
</dbReference>
<feature type="region of interest" description="Disordered" evidence="1">
    <location>
        <begin position="285"/>
        <end position="304"/>
    </location>
</feature>
<evidence type="ECO:0000313" key="5">
    <source>
        <dbReference type="Proteomes" id="UP000836402"/>
    </source>
</evidence>
<feature type="compositionally biased region" description="Low complexity" evidence="1">
    <location>
        <begin position="287"/>
        <end position="304"/>
    </location>
</feature>
<feature type="region of interest" description="Disordered" evidence="1">
    <location>
        <begin position="393"/>
        <end position="446"/>
    </location>
</feature>
<evidence type="ECO:0000313" key="2">
    <source>
        <dbReference type="EMBL" id="CAD6933157.1"/>
    </source>
</evidence>
<feature type="compositionally biased region" description="Low complexity" evidence="1">
    <location>
        <begin position="264"/>
        <end position="276"/>
    </location>
</feature>
<dbReference type="EMBL" id="LWDD02001679">
    <property type="protein sequence ID" value="KAE8246187.1"/>
    <property type="molecule type" value="Genomic_DNA"/>
</dbReference>
<feature type="region of interest" description="Disordered" evidence="1">
    <location>
        <begin position="106"/>
        <end position="143"/>
    </location>
</feature>
<feature type="region of interest" description="Disordered" evidence="1">
    <location>
        <begin position="1"/>
        <end position="34"/>
    </location>
</feature>
<accession>A0A177UHS2</accession>
<evidence type="ECO:0000313" key="3">
    <source>
        <dbReference type="EMBL" id="KAE8246187.1"/>
    </source>
</evidence>
<feature type="compositionally biased region" description="Basic residues" evidence="1">
    <location>
        <begin position="404"/>
        <end position="417"/>
    </location>
</feature>
<gene>
    <name evidence="3" type="ORF">A4X03_0g7308</name>
    <name evidence="2" type="ORF">JKIAZH3_G88</name>
</gene>
<feature type="region of interest" description="Disordered" evidence="1">
    <location>
        <begin position="244"/>
        <end position="276"/>
    </location>
</feature>
<sequence length="533" mass="56596">MSLFTRKFTGKNRSRSATENQITAPTASKSKDNGRAEYEFATLKASGQSKTTFRPVQHSTIAELDSFFGGTSSKKEVSDAANRFKDPSTGKVWYDSVDYQEWKTLLHSNSPGTPPSRRSSSTSLLATPNGATSGPARSRGAQSPLARATVGLGLGSAAEAVDGGGALSPLSEIISCYDYSPFVGASFGGSPRTPNMEGGQQRHQRSRSNSRIALPLLQSTVAGGVFTPSKEEFAPVMLDLGSTSPFSEQDRQSHVDSFGSKMTAASQSQSSRSLRAALGMADKRVVSASSTTRSTSNPSQSASKRLSVSFFSVASLSKPKSSDPPVDDPCKETIQDQSNIPPPSTLRSPLPIPDLPDASDANKTTSMARDHVSPQMMMMLNSYATTLLIQPVPSRAERTSRSARQQRNRAAKQKMLRRSSSADMIGSKSGSTSGSREEKESSSSIQENVIAKASLALQRLEIDEGRAASALSHASGSSLVSSESVSQPPAMIRLPPVLPLLQRRFERLHQGKEGGDGRTVGDARICPATAGSL</sequence>
<protein>
    <submittedName>
        <fullName evidence="3">Uncharacterized protein</fullName>
    </submittedName>
</protein>
<dbReference type="AlphaFoldDB" id="A0A177UHS2"/>
<name>A0A177UHS2_9BASI</name>
<keyword evidence="5" id="KW-1185">Reference proteome</keyword>
<feature type="region of interest" description="Disordered" evidence="1">
    <location>
        <begin position="188"/>
        <end position="208"/>
    </location>
</feature>
<evidence type="ECO:0000256" key="1">
    <source>
        <dbReference type="SAM" id="MobiDB-lite"/>
    </source>
</evidence>
<feature type="region of interest" description="Disordered" evidence="1">
    <location>
        <begin position="316"/>
        <end position="370"/>
    </location>
</feature>
<proteinExistence type="predicted"/>
<feature type="compositionally biased region" description="Pro residues" evidence="1">
    <location>
        <begin position="340"/>
        <end position="354"/>
    </location>
</feature>
<organism evidence="3 4">
    <name type="scientific">Tilletia caries</name>
    <name type="common">wheat bunt fungus</name>
    <dbReference type="NCBI Taxonomy" id="13290"/>
    <lineage>
        <taxon>Eukaryota</taxon>
        <taxon>Fungi</taxon>
        <taxon>Dikarya</taxon>
        <taxon>Basidiomycota</taxon>
        <taxon>Ustilaginomycotina</taxon>
        <taxon>Exobasidiomycetes</taxon>
        <taxon>Tilletiales</taxon>
        <taxon>Tilletiaceae</taxon>
        <taxon>Tilletia</taxon>
    </lineage>
</organism>
<reference evidence="2" key="3">
    <citation type="submission" date="2020-10" db="EMBL/GenBank/DDBJ databases">
        <authorList>
            <person name="Sedaghatjoo S."/>
        </authorList>
    </citation>
    <scope>NUCLEOTIDE SEQUENCE</scope>
    <source>
        <strain evidence="2">AZH3</strain>
    </source>
</reference>
<reference evidence="3" key="2">
    <citation type="journal article" date="2019" name="IMA Fungus">
        <title>Genome sequencing and comparison of five Tilletia species to identify candidate genes for the detection of regulated species infecting wheat.</title>
        <authorList>
            <person name="Nguyen H.D.T."/>
            <person name="Sultana T."/>
            <person name="Kesanakurti P."/>
            <person name="Hambleton S."/>
        </authorList>
    </citation>
    <scope>NUCLEOTIDE SEQUENCE</scope>
    <source>
        <strain evidence="3">DAOMC 238032</strain>
    </source>
</reference>
<feature type="compositionally biased region" description="Polar residues" evidence="1">
    <location>
        <begin position="15"/>
        <end position="28"/>
    </location>
</feature>
<feature type="compositionally biased region" description="Low complexity" evidence="1">
    <location>
        <begin position="108"/>
        <end position="123"/>
    </location>
</feature>
<evidence type="ECO:0000313" key="4">
    <source>
        <dbReference type="Proteomes" id="UP000077671"/>
    </source>
</evidence>
<comment type="caution">
    <text evidence="3">The sequence shown here is derived from an EMBL/GenBank/DDBJ whole genome shotgun (WGS) entry which is preliminary data.</text>
</comment>
<reference evidence="3" key="1">
    <citation type="submission" date="2016-04" db="EMBL/GenBank/DDBJ databases">
        <authorList>
            <person name="Nguyen H.D."/>
            <person name="Kesanakurti P."/>
            <person name="Cullis J."/>
            <person name="Levesque C.A."/>
            <person name="Hambleton S."/>
        </authorList>
    </citation>
    <scope>NUCLEOTIDE SEQUENCE</scope>
    <source>
        <strain evidence="3">DAOMC 238032</strain>
    </source>
</reference>
<dbReference type="Proteomes" id="UP000077671">
    <property type="component" value="Unassembled WGS sequence"/>
</dbReference>